<feature type="region of interest" description="Disordered" evidence="5">
    <location>
        <begin position="732"/>
        <end position="838"/>
    </location>
</feature>
<gene>
    <name evidence="7" type="ORF">MNEG_0773</name>
</gene>
<feature type="compositionally biased region" description="Low complexity" evidence="5">
    <location>
        <begin position="808"/>
        <end position="822"/>
    </location>
</feature>
<evidence type="ECO:0000313" key="7">
    <source>
        <dbReference type="EMBL" id="KIZ07178.1"/>
    </source>
</evidence>
<dbReference type="Pfam" id="PF03097">
    <property type="entry name" value="BRO1"/>
    <property type="match status" value="1"/>
</dbReference>
<dbReference type="EMBL" id="KK100286">
    <property type="protein sequence ID" value="KIZ07178.1"/>
    <property type="molecule type" value="Genomic_DNA"/>
</dbReference>
<evidence type="ECO:0000256" key="1">
    <source>
        <dbReference type="ARBA" id="ARBA00004177"/>
    </source>
</evidence>
<reference evidence="7 8" key="1">
    <citation type="journal article" date="2013" name="BMC Genomics">
        <title>Reconstruction of the lipid metabolism for the microalga Monoraphidium neglectum from its genome sequence reveals characteristics suitable for biofuel production.</title>
        <authorList>
            <person name="Bogen C."/>
            <person name="Al-Dilaimi A."/>
            <person name="Albersmeier A."/>
            <person name="Wichmann J."/>
            <person name="Grundmann M."/>
            <person name="Rupp O."/>
            <person name="Lauersen K.J."/>
            <person name="Blifernez-Klassen O."/>
            <person name="Kalinowski J."/>
            <person name="Goesmann A."/>
            <person name="Mussgnug J.H."/>
            <person name="Kruse O."/>
        </authorList>
    </citation>
    <scope>NUCLEOTIDE SEQUENCE [LARGE SCALE GENOMIC DNA]</scope>
    <source>
        <strain evidence="7 8">SAG 48.87</strain>
    </source>
</reference>
<protein>
    <submittedName>
        <fullName evidence="7">Programmed cell death 6-interacting protein</fullName>
    </submittedName>
</protein>
<dbReference type="InterPro" id="IPR004328">
    <property type="entry name" value="BRO1_dom"/>
</dbReference>
<dbReference type="Gene3D" id="1.20.120.560">
    <property type="entry name" value="alix/aip1 in complex with the ypdl late domain"/>
    <property type="match status" value="1"/>
</dbReference>
<dbReference type="Proteomes" id="UP000054498">
    <property type="component" value="Unassembled WGS sequence"/>
</dbReference>
<dbReference type="SMART" id="SM01041">
    <property type="entry name" value="BRO1"/>
    <property type="match status" value="1"/>
</dbReference>
<dbReference type="PROSITE" id="PS51180">
    <property type="entry name" value="BRO1"/>
    <property type="match status" value="1"/>
</dbReference>
<evidence type="ECO:0000313" key="8">
    <source>
        <dbReference type="Proteomes" id="UP000054498"/>
    </source>
</evidence>
<dbReference type="AlphaFoldDB" id="A0A0D2KA90"/>
<evidence type="ECO:0000259" key="6">
    <source>
        <dbReference type="PROSITE" id="PS51180"/>
    </source>
</evidence>
<proteinExistence type="predicted"/>
<keyword evidence="4" id="KW-0967">Endosome</keyword>
<feature type="domain" description="BRO1" evidence="6">
    <location>
        <begin position="1"/>
        <end position="393"/>
    </location>
</feature>
<evidence type="ECO:0000256" key="3">
    <source>
        <dbReference type="ARBA" id="ARBA00022490"/>
    </source>
</evidence>
<feature type="compositionally biased region" description="Pro residues" evidence="5">
    <location>
        <begin position="823"/>
        <end position="838"/>
    </location>
</feature>
<dbReference type="PANTHER" id="PTHR23030">
    <property type="entry name" value="PCD6 INTERACTING PROTEIN-RELATED"/>
    <property type="match status" value="1"/>
</dbReference>
<name>A0A0D2KA90_9CHLO</name>
<dbReference type="Pfam" id="PF13949">
    <property type="entry name" value="ALIX_LYPXL_bnd"/>
    <property type="match status" value="1"/>
</dbReference>
<dbReference type="OrthoDB" id="64867at2759"/>
<dbReference type="GO" id="GO:0005768">
    <property type="term" value="C:endosome"/>
    <property type="evidence" value="ECO:0007669"/>
    <property type="project" value="UniProtKB-SubCell"/>
</dbReference>
<keyword evidence="8" id="KW-1185">Reference proteome</keyword>
<keyword evidence="3" id="KW-0963">Cytoplasm</keyword>
<dbReference type="Gene3D" id="1.25.40.280">
    <property type="entry name" value="alix/aip1 like domains"/>
    <property type="match status" value="1"/>
</dbReference>
<feature type="compositionally biased region" description="Low complexity" evidence="5">
    <location>
        <begin position="737"/>
        <end position="760"/>
    </location>
</feature>
<sequence>MLAAHCKKTEQVDVKTPVLTYIRNTYSSAEADEAADDLAAVQALRNELVTAQGSAAGPRREVPLVKYYKSLTSIETRFPISGEKGHVKLTFVWFDAFKPSSKAKQSNIHFEKAAVLFNLAATLSQQALNVERGTPEGITQACKLFQESAGVFSYLLSHEANKCDAPRPVDLSPECCALMEKLMLAQAQECVYHKAVMDKKSPTVVAKLAKQAATMYGEVSSSFNSSALSAHFEKSWASHTQMKGSLLDVLALTAAAKQLQSETKINKEIATLAEAFTRLQATKKLAKAVSQEMSDSLRPLEEGVALALTKAQKDNDAVYLERVPPFADLPPLTGALLVKSAPPAALLDVSGGENLFSSLVPDSSAKALSKYSDMVDAAVREALDKLAGATDSARVALRQAELPELLEALDGATPAAAVPEGLVRELEDVQSIGGEGHLKGGLAGGVVMGVGPSILSEIGDLRRNVELDLSACQKALDEEAAADAAERGRYSDKWNVPQSATLARHLWDKINSLTLVQAGESDAKVIRRLQDNEAAFHALTPEAAAAQMPRLSAPLVPLGPEDPAVVVASLRRGMESLSALSTERAGIEEALKEMKAKDNILPKLMSSPSSGYDALFEREIAKYSVLRADAARSAQRNDEAVAAIARDAAAVAAIARDAAAFRSVFQVQAWRSSCEAAAGGVRGALKTYREVLDHLSEGLRFYMSLQEAVKAHQQQQSRERDSRAAATQGMAHLGLHPQPGFPQQQPQQPAYPPQAYYGAGAPPPPQVQQPYHGAYAGGAAPGAPPPLPQQFANYGAPPAAPNPFTYHQQQQQYGGYPGQQQPLQPPYPYPGPGQQPPR</sequence>
<dbReference type="InterPro" id="IPR025304">
    <property type="entry name" value="ALIX_V_dom"/>
</dbReference>
<dbReference type="GO" id="GO:0043328">
    <property type="term" value="P:protein transport to vacuole involved in ubiquitin-dependent protein catabolic process via the multivesicular body sorting pathway"/>
    <property type="evidence" value="ECO:0007669"/>
    <property type="project" value="TreeGrafter"/>
</dbReference>
<dbReference type="InterPro" id="IPR038499">
    <property type="entry name" value="BRO1_sf"/>
</dbReference>
<evidence type="ECO:0000256" key="4">
    <source>
        <dbReference type="ARBA" id="ARBA00022753"/>
    </source>
</evidence>
<evidence type="ECO:0000256" key="5">
    <source>
        <dbReference type="SAM" id="MobiDB-lite"/>
    </source>
</evidence>
<dbReference type="GeneID" id="25726891"/>
<comment type="subcellular location">
    <subcellularLocation>
        <location evidence="2">Cytoplasm</location>
    </subcellularLocation>
    <subcellularLocation>
        <location evidence="1">Endosome</location>
    </subcellularLocation>
</comment>
<evidence type="ECO:0000256" key="2">
    <source>
        <dbReference type="ARBA" id="ARBA00004496"/>
    </source>
</evidence>
<dbReference type="CDD" id="cd09246">
    <property type="entry name" value="BRO1_Alix_like_1"/>
    <property type="match status" value="1"/>
</dbReference>
<organism evidence="7 8">
    <name type="scientific">Monoraphidium neglectum</name>
    <dbReference type="NCBI Taxonomy" id="145388"/>
    <lineage>
        <taxon>Eukaryota</taxon>
        <taxon>Viridiplantae</taxon>
        <taxon>Chlorophyta</taxon>
        <taxon>core chlorophytes</taxon>
        <taxon>Chlorophyceae</taxon>
        <taxon>CS clade</taxon>
        <taxon>Sphaeropleales</taxon>
        <taxon>Selenastraceae</taxon>
        <taxon>Monoraphidium</taxon>
    </lineage>
</organism>
<dbReference type="PANTHER" id="PTHR23030:SF30">
    <property type="entry name" value="TYROSINE-PROTEIN PHOSPHATASE NON-RECEPTOR TYPE 23"/>
    <property type="match status" value="1"/>
</dbReference>
<dbReference type="STRING" id="145388.A0A0D2KA90"/>
<dbReference type="RefSeq" id="XP_013906197.1">
    <property type="nucleotide sequence ID" value="XM_014050743.1"/>
</dbReference>
<dbReference type="KEGG" id="mng:MNEG_0773"/>
<dbReference type="Gene3D" id="1.20.140.50">
    <property type="entry name" value="alix/aip1 like domains"/>
    <property type="match status" value="1"/>
</dbReference>
<accession>A0A0D2KA90</accession>